<comment type="caution">
    <text evidence="1">The sequence shown here is derived from an EMBL/GenBank/DDBJ whole genome shotgun (WGS) entry which is preliminary data.</text>
</comment>
<evidence type="ECO:0000313" key="2">
    <source>
        <dbReference type="Proteomes" id="UP001202328"/>
    </source>
</evidence>
<accession>A0AAD4RY03</accession>
<dbReference type="EMBL" id="JAJJMB010017331">
    <property type="protein sequence ID" value="KAI3839872.1"/>
    <property type="molecule type" value="Genomic_DNA"/>
</dbReference>
<protein>
    <submittedName>
        <fullName evidence="1">Uncharacterized protein</fullName>
    </submittedName>
</protein>
<keyword evidence="2" id="KW-1185">Reference proteome</keyword>
<dbReference type="AlphaFoldDB" id="A0AAD4RY03"/>
<name>A0AAD4RY03_9MAGN</name>
<sequence length="82" mass="9136">MVRGDQSTKSLFLQVDNSEIKSSLRFKENHGVGVLYRVIASAGTGVRSLVRKRGIELTGKRCYIYSLLYLRGKGVRIAAFIS</sequence>
<gene>
    <name evidence="1" type="ORF">MKW98_010177</name>
</gene>
<organism evidence="1 2">
    <name type="scientific">Papaver atlanticum</name>
    <dbReference type="NCBI Taxonomy" id="357466"/>
    <lineage>
        <taxon>Eukaryota</taxon>
        <taxon>Viridiplantae</taxon>
        <taxon>Streptophyta</taxon>
        <taxon>Embryophyta</taxon>
        <taxon>Tracheophyta</taxon>
        <taxon>Spermatophyta</taxon>
        <taxon>Magnoliopsida</taxon>
        <taxon>Ranunculales</taxon>
        <taxon>Papaveraceae</taxon>
        <taxon>Papaveroideae</taxon>
        <taxon>Papaver</taxon>
    </lineage>
</organism>
<proteinExistence type="predicted"/>
<evidence type="ECO:0000313" key="1">
    <source>
        <dbReference type="EMBL" id="KAI3839872.1"/>
    </source>
</evidence>
<dbReference type="Proteomes" id="UP001202328">
    <property type="component" value="Unassembled WGS sequence"/>
</dbReference>
<reference evidence="1" key="1">
    <citation type="submission" date="2022-04" db="EMBL/GenBank/DDBJ databases">
        <title>A functionally conserved STORR gene fusion in Papaver species that diverged 16.8 million years ago.</title>
        <authorList>
            <person name="Catania T."/>
        </authorList>
    </citation>
    <scope>NUCLEOTIDE SEQUENCE</scope>
    <source>
        <strain evidence="1">S-188037</strain>
    </source>
</reference>